<evidence type="ECO:0000256" key="1">
    <source>
        <dbReference type="SAM" id="Phobius"/>
    </source>
</evidence>
<evidence type="ECO:0000313" key="2">
    <source>
        <dbReference type="EMBL" id="PJA89887.1"/>
    </source>
</evidence>
<evidence type="ECO:0000313" key="3">
    <source>
        <dbReference type="Proteomes" id="UP000230843"/>
    </source>
</evidence>
<organism evidence="2 3">
    <name type="scientific">Candidatus Magasanikbacteria bacterium CG_4_9_14_3_um_filter_32_9</name>
    <dbReference type="NCBI Taxonomy" id="1974644"/>
    <lineage>
        <taxon>Bacteria</taxon>
        <taxon>Candidatus Magasanikiibacteriota</taxon>
    </lineage>
</organism>
<feature type="transmembrane region" description="Helical" evidence="1">
    <location>
        <begin position="106"/>
        <end position="125"/>
    </location>
</feature>
<feature type="transmembrane region" description="Helical" evidence="1">
    <location>
        <begin position="42"/>
        <end position="71"/>
    </location>
</feature>
<sequence length="146" mass="16818">MSSLFVVLCSILGLFFLILLIKKLTSWQVCTICASVSITWTVLLFFFWNGIILDPLIIGILMGQSVIGIYYVLEKKLEEKWHVFRLPFILSATLIIVISLGEIDGWLSSMLLVLSIWLIFLFLYIMRNKPKVKKVVENILACCKNW</sequence>
<dbReference type="Proteomes" id="UP000230843">
    <property type="component" value="Unassembled WGS sequence"/>
</dbReference>
<comment type="caution">
    <text evidence="2">The sequence shown here is derived from an EMBL/GenBank/DDBJ whole genome shotgun (WGS) entry which is preliminary data.</text>
</comment>
<keyword evidence="1" id="KW-0812">Transmembrane</keyword>
<feature type="transmembrane region" description="Helical" evidence="1">
    <location>
        <begin position="83"/>
        <end position="100"/>
    </location>
</feature>
<accession>A0A2M7Z6Y5</accession>
<name>A0A2M7Z6Y5_9BACT</name>
<reference evidence="3" key="1">
    <citation type="submission" date="2017-09" db="EMBL/GenBank/DDBJ databases">
        <title>Depth-based differentiation of microbial function through sediment-hosted aquifers and enrichment of novel symbionts in the deep terrestrial subsurface.</title>
        <authorList>
            <person name="Probst A.J."/>
            <person name="Ladd B."/>
            <person name="Jarett J.K."/>
            <person name="Geller-Mcgrath D.E."/>
            <person name="Sieber C.M.K."/>
            <person name="Emerson J.B."/>
            <person name="Anantharaman K."/>
            <person name="Thomas B.C."/>
            <person name="Malmstrom R."/>
            <person name="Stieglmeier M."/>
            <person name="Klingl A."/>
            <person name="Woyke T."/>
            <person name="Ryan C.M."/>
            <person name="Banfield J.F."/>
        </authorList>
    </citation>
    <scope>NUCLEOTIDE SEQUENCE [LARGE SCALE GENOMIC DNA]</scope>
</reference>
<protein>
    <submittedName>
        <fullName evidence="2">Uncharacterized protein</fullName>
    </submittedName>
</protein>
<dbReference type="EMBL" id="PFVJ01000040">
    <property type="protein sequence ID" value="PJA89887.1"/>
    <property type="molecule type" value="Genomic_DNA"/>
</dbReference>
<gene>
    <name evidence="2" type="ORF">CO137_01845</name>
</gene>
<keyword evidence="1" id="KW-1133">Transmembrane helix</keyword>
<keyword evidence="1" id="KW-0472">Membrane</keyword>
<proteinExistence type="predicted"/>
<dbReference type="AlphaFoldDB" id="A0A2M7Z6Y5"/>